<dbReference type="SUPFAM" id="SSF50129">
    <property type="entry name" value="GroES-like"/>
    <property type="match status" value="1"/>
</dbReference>
<dbReference type="InterPro" id="IPR002328">
    <property type="entry name" value="ADH_Zn_CS"/>
</dbReference>
<comment type="cofactor">
    <cofactor evidence="1">
        <name>Zn(2+)</name>
        <dbReference type="ChEBI" id="CHEBI:29105"/>
    </cofactor>
</comment>
<evidence type="ECO:0000256" key="3">
    <source>
        <dbReference type="ARBA" id="ARBA00022833"/>
    </source>
</evidence>
<evidence type="ECO:0000256" key="1">
    <source>
        <dbReference type="ARBA" id="ARBA00001947"/>
    </source>
</evidence>
<organism evidence="6 7">
    <name type="scientific">Penicillium hetheringtonii</name>
    <dbReference type="NCBI Taxonomy" id="911720"/>
    <lineage>
        <taxon>Eukaryota</taxon>
        <taxon>Fungi</taxon>
        <taxon>Dikarya</taxon>
        <taxon>Ascomycota</taxon>
        <taxon>Pezizomycotina</taxon>
        <taxon>Eurotiomycetes</taxon>
        <taxon>Eurotiomycetidae</taxon>
        <taxon>Eurotiales</taxon>
        <taxon>Aspergillaceae</taxon>
        <taxon>Penicillium</taxon>
    </lineage>
</organism>
<dbReference type="PANTHER" id="PTHR42813:SF6">
    <property type="entry name" value="ALCOHOL DEHYDROGENASE (EUROFUNG)"/>
    <property type="match status" value="1"/>
</dbReference>
<reference evidence="6 7" key="1">
    <citation type="journal article" date="2023" name="IMA Fungus">
        <title>Comparative genomic study of the Penicillium genus elucidates a diverse pangenome and 15 lateral gene transfer events.</title>
        <authorList>
            <person name="Petersen C."/>
            <person name="Sorensen T."/>
            <person name="Nielsen M.R."/>
            <person name="Sondergaard T.E."/>
            <person name="Sorensen J.L."/>
            <person name="Fitzpatrick D.A."/>
            <person name="Frisvad J.C."/>
            <person name="Nielsen K.L."/>
        </authorList>
    </citation>
    <scope>NUCLEOTIDE SEQUENCE [LARGE SCALE GENOMIC DNA]</scope>
    <source>
        <strain evidence="6 7">IBT 29057</strain>
    </source>
</reference>
<protein>
    <submittedName>
        <fullName evidence="6">Chaperonin 10-like protein</fullName>
    </submittedName>
</protein>
<evidence type="ECO:0000256" key="4">
    <source>
        <dbReference type="ARBA" id="ARBA00023002"/>
    </source>
</evidence>
<dbReference type="InterPro" id="IPR013154">
    <property type="entry name" value="ADH-like_N"/>
</dbReference>
<feature type="domain" description="Alcohol dehydrogenase-like N-terminal" evidence="5">
    <location>
        <begin position="40"/>
        <end position="76"/>
    </location>
</feature>
<dbReference type="EMBL" id="JAQJAC010000005">
    <property type="protein sequence ID" value="KAJ5583902.1"/>
    <property type="molecule type" value="Genomic_DNA"/>
</dbReference>
<evidence type="ECO:0000259" key="5">
    <source>
        <dbReference type="Pfam" id="PF08240"/>
    </source>
</evidence>
<proteinExistence type="predicted"/>
<keyword evidence="4" id="KW-0560">Oxidoreductase</keyword>
<dbReference type="PANTHER" id="PTHR42813">
    <property type="entry name" value="ZINC-TYPE ALCOHOL DEHYDROGENASE-LIKE"/>
    <property type="match status" value="1"/>
</dbReference>
<sequence length="82" mass="9044">METKTMQAMVYEGPFNIVVKEKPRPVLLEETDAILKVHIAGHQKTTTGHTIGHEFIGTVDSIGSAVSRFHPGHKVMSIFSPM</sequence>
<dbReference type="GO" id="GO:0016491">
    <property type="term" value="F:oxidoreductase activity"/>
    <property type="evidence" value="ECO:0007669"/>
    <property type="project" value="UniProtKB-KW"/>
</dbReference>
<evidence type="ECO:0000313" key="7">
    <source>
        <dbReference type="Proteomes" id="UP001216150"/>
    </source>
</evidence>
<evidence type="ECO:0000313" key="6">
    <source>
        <dbReference type="EMBL" id="KAJ5583902.1"/>
    </source>
</evidence>
<dbReference type="Gene3D" id="3.90.180.10">
    <property type="entry name" value="Medium-chain alcohol dehydrogenases, catalytic domain"/>
    <property type="match status" value="1"/>
</dbReference>
<comment type="caution">
    <text evidence="6">The sequence shown here is derived from an EMBL/GenBank/DDBJ whole genome shotgun (WGS) entry which is preliminary data.</text>
</comment>
<name>A0AAD6GQX4_9EURO</name>
<evidence type="ECO:0000256" key="2">
    <source>
        <dbReference type="ARBA" id="ARBA00022723"/>
    </source>
</evidence>
<dbReference type="GO" id="GO:0008270">
    <property type="term" value="F:zinc ion binding"/>
    <property type="evidence" value="ECO:0007669"/>
    <property type="project" value="InterPro"/>
</dbReference>
<dbReference type="Pfam" id="PF08240">
    <property type="entry name" value="ADH_N"/>
    <property type="match status" value="1"/>
</dbReference>
<accession>A0AAD6GQX4</accession>
<dbReference type="InterPro" id="IPR011032">
    <property type="entry name" value="GroES-like_sf"/>
</dbReference>
<dbReference type="Proteomes" id="UP001216150">
    <property type="component" value="Unassembled WGS sequence"/>
</dbReference>
<gene>
    <name evidence="6" type="ORF">N7450_006566</name>
</gene>
<keyword evidence="3" id="KW-0862">Zinc</keyword>
<keyword evidence="7" id="KW-1185">Reference proteome</keyword>
<dbReference type="AlphaFoldDB" id="A0AAD6GQX4"/>
<dbReference type="PROSITE" id="PS00059">
    <property type="entry name" value="ADH_ZINC"/>
    <property type="match status" value="1"/>
</dbReference>
<keyword evidence="2" id="KW-0479">Metal-binding</keyword>